<evidence type="ECO:0000259" key="7">
    <source>
        <dbReference type="PROSITE" id="PS50217"/>
    </source>
</evidence>
<feature type="compositionally biased region" description="Basic and acidic residues" evidence="6">
    <location>
        <begin position="39"/>
        <end position="70"/>
    </location>
</feature>
<dbReference type="InterPro" id="IPR004827">
    <property type="entry name" value="bZIP"/>
</dbReference>
<keyword evidence="1 5" id="KW-0963">Cytoplasm</keyword>
<dbReference type="GO" id="GO:0016282">
    <property type="term" value="C:eukaryotic 43S preinitiation complex"/>
    <property type="evidence" value="ECO:0007669"/>
    <property type="project" value="UniProtKB-UniRule"/>
</dbReference>
<dbReference type="SUPFAM" id="SSF55811">
    <property type="entry name" value="Nudix"/>
    <property type="match status" value="1"/>
</dbReference>
<evidence type="ECO:0000256" key="6">
    <source>
        <dbReference type="SAM" id="MobiDB-lite"/>
    </source>
</evidence>
<dbReference type="CDD" id="cd14688">
    <property type="entry name" value="bZIP_YAP"/>
    <property type="match status" value="1"/>
</dbReference>
<dbReference type="SUPFAM" id="SSF57959">
    <property type="entry name" value="Leucine zipper domain"/>
    <property type="match status" value="1"/>
</dbReference>
<comment type="subcellular location">
    <subcellularLocation>
        <location evidence="5">Cytoplasm</location>
    </subcellularLocation>
</comment>
<evidence type="ECO:0000256" key="1">
    <source>
        <dbReference type="ARBA" id="ARBA00022490"/>
    </source>
</evidence>
<feature type="region of interest" description="Disordered" evidence="6">
    <location>
        <begin position="129"/>
        <end position="217"/>
    </location>
</feature>
<keyword evidence="4 5" id="KW-0648">Protein biosynthesis</keyword>
<feature type="compositionally biased region" description="Low complexity" evidence="6">
    <location>
        <begin position="191"/>
        <end position="207"/>
    </location>
</feature>
<keyword evidence="9" id="KW-1185">Reference proteome</keyword>
<evidence type="ECO:0000256" key="2">
    <source>
        <dbReference type="ARBA" id="ARBA00022540"/>
    </source>
</evidence>
<feature type="compositionally biased region" description="Polar residues" evidence="6">
    <location>
        <begin position="136"/>
        <end position="190"/>
    </location>
</feature>
<dbReference type="InterPro" id="IPR046347">
    <property type="entry name" value="bZIP_sf"/>
</dbReference>
<comment type="domain">
    <text evidence="5">The RNA gate region regulates mRNA cap recognition to prevent promiscuous mRNA-binding before assembly of eif3d into the full eukaryotic translation initiation factor 3 (eIF-3) complex.</text>
</comment>
<feature type="region of interest" description="RNA gate" evidence="5">
    <location>
        <begin position="454"/>
        <end position="468"/>
    </location>
</feature>
<dbReference type="HAMAP" id="MF_03003">
    <property type="entry name" value="eIF3d"/>
    <property type="match status" value="1"/>
</dbReference>
<dbReference type="GO" id="GO:0005852">
    <property type="term" value="C:eukaryotic translation initiation factor 3 complex"/>
    <property type="evidence" value="ECO:0007669"/>
    <property type="project" value="UniProtKB-UniRule"/>
</dbReference>
<dbReference type="PANTHER" id="PTHR12399">
    <property type="entry name" value="EUKARYOTIC TRANSLATION INITIATION FACTOR 3 SUBUNIT 7"/>
    <property type="match status" value="1"/>
</dbReference>
<comment type="subunit">
    <text evidence="5">Component of the eukaryotic translation initiation factor 3 (eIF-3) complex.</text>
</comment>
<feature type="domain" description="BZIP" evidence="7">
    <location>
        <begin position="61"/>
        <end position="124"/>
    </location>
</feature>
<dbReference type="GO" id="GO:0098808">
    <property type="term" value="F:mRNA cap binding"/>
    <property type="evidence" value="ECO:0007669"/>
    <property type="project" value="UniProtKB-UniRule"/>
</dbReference>
<reference evidence="8 9" key="1">
    <citation type="submission" date="2015-05" db="EMBL/GenBank/DDBJ databases">
        <authorList>
            <person name="Wang D.B."/>
            <person name="Wang M."/>
        </authorList>
    </citation>
    <scope>NUCLEOTIDE SEQUENCE [LARGE SCALE GENOMIC DNA]</scope>
    <source>
        <strain evidence="8">VL1</strain>
    </source>
</reference>
<dbReference type="GO" id="GO:0033290">
    <property type="term" value="C:eukaryotic 48S preinitiation complex"/>
    <property type="evidence" value="ECO:0007669"/>
    <property type="project" value="UniProtKB-UniRule"/>
</dbReference>
<dbReference type="GO" id="GO:0001732">
    <property type="term" value="P:formation of cytoplasmic translation initiation complex"/>
    <property type="evidence" value="ECO:0007669"/>
    <property type="project" value="UniProtKB-UniRule"/>
</dbReference>
<sequence length="726" mass="79514">MASSLPSDQQGSASHARSSSAEQDNGPLSNLNLGFLKGLTEKKATRDGQPPKRRGPKPDSKPAMTRRQELNRQAQRTHRERKELYIKALEDEVLRLKEVFSNMSQDKDKVAEENKQFRQLLTQHGIPLSSVGLDDTVSNPSGGYTASASPSGYSHTHGSRSVFTPPLTSKSTTASVSPSYAPNSGSSHGNTPSGQQQQQHPQHGTSQHLPGHYGVNGVDYEQAGIDFVLTDRPAEDESSFSVVSNTRDSTKTRYGRGAVFTRGGRGGARGGRGDARGGRTTATRGGAAGGRGGYGGFDSRGGRGGAGGRGGRRFGWKDYDKPARNRDASINIRPDWKMLEEIDFNRLAKLNLETDEGEDVDSYGFLYYYDRSYDKAPVKNAEKKLTAIDRAAYNVTTSSDPVIQELAEKDEAQIFATDSILSMIMCAPRSVYSWDVVIVRQGNKIFLDKRDNAALDMVTVNENAADAPLEASEGSKDTVNQPSALAEEATYINHNFANQVVLEGNSKVDMPNSNPFYNASEDTDPPASKAYKYRRFDLSTSDEEPVHLIVRTEVDAVQKNAISGEDQYLTVKALNEFDSKAQGSGGALDWRQKLVSQRGAVVATEMKNNSCKLARWTVQSILAKSDVMKLGFVSRVNPRSNDKHVILGVVGWKPRDFASQMNLSLSNGWGIVRTIADMILAREEGKYILVKDPNKSMLRLYQIPSGSLDDEEEEEEGAAEEEEEEE</sequence>
<comment type="function">
    <text evidence="5">mRNA cap-binding component of the eukaryotic translation initiation factor 3 (eIF-3) complex, which is involved in protein synthesis of a specialized repertoire of mRNAs and, together with other initiation factors, stimulates binding of mRNA and methionyl-tRNAi to the 40S ribosome. The eIF-3 complex specifically targets and initiates translation of a subset of mRNAs involved in cell proliferation. In the eIF-3 complex, eif3d specifically recognizes and binds the 7-methylguanosine cap of a subset of mRNAs.</text>
</comment>
<organism evidence="8 9">
    <name type="scientific">Verticillium longisporum</name>
    <name type="common">Verticillium dahliae var. longisporum</name>
    <dbReference type="NCBI Taxonomy" id="100787"/>
    <lineage>
        <taxon>Eukaryota</taxon>
        <taxon>Fungi</taxon>
        <taxon>Dikarya</taxon>
        <taxon>Ascomycota</taxon>
        <taxon>Pezizomycotina</taxon>
        <taxon>Sordariomycetes</taxon>
        <taxon>Hypocreomycetidae</taxon>
        <taxon>Glomerellales</taxon>
        <taxon>Plectosphaerellaceae</taxon>
        <taxon>Verticillium</taxon>
    </lineage>
</organism>
<dbReference type="PANTHER" id="PTHR12399:SF0">
    <property type="entry name" value="EUKARYOTIC TRANSLATION INITIATION FACTOR 3 SUBUNIT D"/>
    <property type="match status" value="1"/>
</dbReference>
<dbReference type="Proteomes" id="UP000044602">
    <property type="component" value="Unassembled WGS sequence"/>
</dbReference>
<comment type="similarity">
    <text evidence="5">Belongs to the eIF-3 subunit D family.</text>
</comment>
<feature type="compositionally biased region" description="Polar residues" evidence="6">
    <location>
        <begin position="1"/>
        <end position="32"/>
    </location>
</feature>
<keyword evidence="2 5" id="KW-0396">Initiation factor</keyword>
<dbReference type="AlphaFoldDB" id="A0A0G4N7Z8"/>
<dbReference type="GO" id="GO:0002191">
    <property type="term" value="P:cap-dependent translational initiation"/>
    <property type="evidence" value="ECO:0007669"/>
    <property type="project" value="UniProtKB-UniRule"/>
</dbReference>
<dbReference type="Pfam" id="PF05091">
    <property type="entry name" value="eIF-3_zeta"/>
    <property type="match status" value="1"/>
</dbReference>
<evidence type="ECO:0000256" key="3">
    <source>
        <dbReference type="ARBA" id="ARBA00022884"/>
    </source>
</evidence>
<dbReference type="STRING" id="100787.A0A0G4N7Z8"/>
<evidence type="ECO:0000313" key="9">
    <source>
        <dbReference type="Proteomes" id="UP000044602"/>
    </source>
</evidence>
<dbReference type="GO" id="GO:0003743">
    <property type="term" value="F:translation initiation factor activity"/>
    <property type="evidence" value="ECO:0007669"/>
    <property type="project" value="UniProtKB-UniRule"/>
</dbReference>
<dbReference type="PROSITE" id="PS50217">
    <property type="entry name" value="BZIP"/>
    <property type="match status" value="1"/>
</dbReference>
<feature type="region of interest" description="Disordered" evidence="6">
    <location>
        <begin position="1"/>
        <end position="81"/>
    </location>
</feature>
<keyword evidence="3" id="KW-0694">RNA-binding</keyword>
<evidence type="ECO:0000256" key="5">
    <source>
        <dbReference type="HAMAP-Rule" id="MF_03003"/>
    </source>
</evidence>
<feature type="compositionally biased region" description="Gly residues" evidence="6">
    <location>
        <begin position="286"/>
        <end position="309"/>
    </location>
</feature>
<feature type="compositionally biased region" description="Acidic residues" evidence="6">
    <location>
        <begin position="708"/>
        <end position="726"/>
    </location>
</feature>
<dbReference type="EMBL" id="CVQH01027527">
    <property type="protein sequence ID" value="CRK42499.1"/>
    <property type="molecule type" value="Genomic_DNA"/>
</dbReference>
<dbReference type="InterPro" id="IPR007783">
    <property type="entry name" value="eIF3d"/>
</dbReference>
<proteinExistence type="inferred from homology"/>
<dbReference type="InterPro" id="IPR015797">
    <property type="entry name" value="NUDIX_hydrolase-like_dom_sf"/>
</dbReference>
<accession>A0A0G4N7Z8</accession>
<evidence type="ECO:0000313" key="8">
    <source>
        <dbReference type="EMBL" id="CRK42499.1"/>
    </source>
</evidence>
<name>A0A0G4N7Z8_VERLO</name>
<gene>
    <name evidence="8" type="ORF">BN1708_008785</name>
</gene>
<dbReference type="GO" id="GO:0003700">
    <property type="term" value="F:DNA-binding transcription factor activity"/>
    <property type="evidence" value="ECO:0007669"/>
    <property type="project" value="InterPro"/>
</dbReference>
<feature type="region of interest" description="Disordered" evidence="6">
    <location>
        <begin position="702"/>
        <end position="726"/>
    </location>
</feature>
<dbReference type="Gene3D" id="1.20.5.170">
    <property type="match status" value="1"/>
</dbReference>
<feature type="region of interest" description="Disordered" evidence="6">
    <location>
        <begin position="257"/>
        <end position="314"/>
    </location>
</feature>
<evidence type="ECO:0000256" key="4">
    <source>
        <dbReference type="ARBA" id="ARBA00022917"/>
    </source>
</evidence>
<dbReference type="SMART" id="SM00338">
    <property type="entry name" value="BRLZ"/>
    <property type="match status" value="1"/>
</dbReference>
<protein>
    <recommendedName>
        <fullName evidence="5">Eukaryotic translation initiation factor 3 subunit D</fullName>
        <shortName evidence="5">eIF3d</shortName>
    </recommendedName>
</protein>